<name>A0A7X0FNX8_9MICO</name>
<feature type="region of interest" description="Disordered" evidence="1">
    <location>
        <begin position="809"/>
        <end position="832"/>
    </location>
</feature>
<evidence type="ECO:0000256" key="1">
    <source>
        <dbReference type="SAM" id="MobiDB-lite"/>
    </source>
</evidence>
<dbReference type="AlphaFoldDB" id="A0A7X0FNX8"/>
<dbReference type="Proteomes" id="UP000537775">
    <property type="component" value="Unassembled WGS sequence"/>
</dbReference>
<dbReference type="InterPro" id="IPR038765">
    <property type="entry name" value="Papain-like_cys_pep_sf"/>
</dbReference>
<proteinExistence type="predicted"/>
<dbReference type="InterPro" id="IPR002931">
    <property type="entry name" value="Transglutaminase-like"/>
</dbReference>
<feature type="transmembrane region" description="Helical" evidence="2">
    <location>
        <begin position="673"/>
        <end position="694"/>
    </location>
</feature>
<dbReference type="SUPFAM" id="SSF54001">
    <property type="entry name" value="Cysteine proteinases"/>
    <property type="match status" value="1"/>
</dbReference>
<dbReference type="Pfam" id="PF01841">
    <property type="entry name" value="Transglut_core"/>
    <property type="match status" value="1"/>
</dbReference>
<dbReference type="EMBL" id="JACHML010000001">
    <property type="protein sequence ID" value="MBB6390999.1"/>
    <property type="molecule type" value="Genomic_DNA"/>
</dbReference>
<organism evidence="4 5">
    <name type="scientific">Microbacterium thalassium</name>
    <dbReference type="NCBI Taxonomy" id="362649"/>
    <lineage>
        <taxon>Bacteria</taxon>
        <taxon>Bacillati</taxon>
        <taxon>Actinomycetota</taxon>
        <taxon>Actinomycetes</taxon>
        <taxon>Micrococcales</taxon>
        <taxon>Microbacteriaceae</taxon>
        <taxon>Microbacterium</taxon>
    </lineage>
</organism>
<feature type="transmembrane region" description="Helical" evidence="2">
    <location>
        <begin position="158"/>
        <end position="180"/>
    </location>
</feature>
<reference evidence="4 5" key="1">
    <citation type="submission" date="2020-08" db="EMBL/GenBank/DDBJ databases">
        <title>Sequencing the genomes of 1000 actinobacteria strains.</title>
        <authorList>
            <person name="Klenk H.-P."/>
        </authorList>
    </citation>
    <scope>NUCLEOTIDE SEQUENCE [LARGE SCALE GENOMIC DNA]</scope>
    <source>
        <strain evidence="4 5">DSM 12511</strain>
    </source>
</reference>
<evidence type="ECO:0000256" key="2">
    <source>
        <dbReference type="SAM" id="Phobius"/>
    </source>
</evidence>
<comment type="caution">
    <text evidence="4">The sequence shown here is derived from an EMBL/GenBank/DDBJ whole genome shotgun (WGS) entry which is preliminary data.</text>
</comment>
<sequence length="832" mass="87000">MSADRADASRTVRREPRILVGTLFAAAIVAIAFAAAWPVYRTPWLVVTAGGAVAAASLIAAVAWRRSWRVGTTAWVTAAAFLVLGVPLAVPARVAGPGEFAQGLGDVAAGVLVGFKDLVTVDLPIGTYRNLLVPAFAVFLAGTCALLLLAWRRDRIAYAAVPVAAAMTAFGLLFGATVVSDPLVLGPVVLPAPVETALGALTFLACLLWLVWRGDHERMLALSLAAESSGVRLVRERSPAHRRRGVLAAVMVATALLVSVAVVPFAAQATTRDVLRAAAGPDVELSASASPLSAYRTMFADDRAGDVLFSVVSDDGLPERVRIATLDAYDGEVFRSGDDGAVDDARFVRVPAELDAGEGDRTSVEITVGTLEGIWMPTVGRVRSVDFAGPRAAELDASFYYNRTAWAGVQTAAGGLAAGDVLRLEVVVPDEPALASIAAPGGAASSVAVPEALTAWVDRHSAGSGGEALSGLVALLRERGYLSHGLEAEADAVWVRSLPGYSFQPSASGHSLARIQTMFTRLLEREADPRAAATGVYVAAIGDDEQFAVAVALVARELGFPSRVVVGTRLTSVDPGVPVCDEGVCRAQDLAVWAEVQSADGSWVAIDATPQHTQSPSLVVTEARDPENVTDALPDAVEDVVPPDPLQEDTGVRDGGGADDGWDLAWLWRAARIVGVGLLLLLIAAAPLLVVVGAKAVRRRARRRAPTPGARIVGGWDEYVDTAADAGLAGGGRLTRSELAARIATAGGPALAARADRAVFSGQDPDDDQAEEFWRLVDAERAGIRHAQTFWGRVAMTVSLKSFVRPPAPARAARIRPERGKRATASLARTAP</sequence>
<dbReference type="Gene3D" id="3.10.620.30">
    <property type="match status" value="1"/>
</dbReference>
<keyword evidence="2" id="KW-0472">Membrane</keyword>
<evidence type="ECO:0000259" key="3">
    <source>
        <dbReference type="Pfam" id="PF01841"/>
    </source>
</evidence>
<keyword evidence="5" id="KW-1185">Reference proteome</keyword>
<keyword evidence="2" id="KW-1133">Transmembrane helix</keyword>
<gene>
    <name evidence="4" type="ORF">HD594_001312</name>
</gene>
<accession>A0A7X0FNX8</accession>
<feature type="transmembrane region" description="Helical" evidence="2">
    <location>
        <begin position="70"/>
        <end position="90"/>
    </location>
</feature>
<feature type="transmembrane region" description="Helical" evidence="2">
    <location>
        <begin position="43"/>
        <end position="63"/>
    </location>
</feature>
<feature type="transmembrane region" description="Helical" evidence="2">
    <location>
        <begin position="192"/>
        <end position="212"/>
    </location>
</feature>
<evidence type="ECO:0000313" key="5">
    <source>
        <dbReference type="Proteomes" id="UP000537775"/>
    </source>
</evidence>
<protein>
    <recommendedName>
        <fullName evidence="3">Transglutaminase-like domain-containing protein</fullName>
    </recommendedName>
</protein>
<keyword evidence="2" id="KW-0812">Transmembrane</keyword>
<feature type="transmembrane region" description="Helical" evidence="2">
    <location>
        <begin position="245"/>
        <end position="267"/>
    </location>
</feature>
<dbReference type="RefSeq" id="WP_184750186.1">
    <property type="nucleotide sequence ID" value="NZ_BAAAJR010000010.1"/>
</dbReference>
<feature type="transmembrane region" description="Helical" evidence="2">
    <location>
        <begin position="18"/>
        <end position="37"/>
    </location>
</feature>
<feature type="domain" description="Transglutaminase-like" evidence="3">
    <location>
        <begin position="528"/>
        <end position="608"/>
    </location>
</feature>
<feature type="transmembrane region" description="Helical" evidence="2">
    <location>
        <begin position="131"/>
        <end position="151"/>
    </location>
</feature>
<evidence type="ECO:0000313" key="4">
    <source>
        <dbReference type="EMBL" id="MBB6390999.1"/>
    </source>
</evidence>